<feature type="binding site" evidence="4">
    <location>
        <position position="336"/>
    </location>
    <ligand>
        <name>S-adenosyl-L-methionine</name>
        <dbReference type="ChEBI" id="CHEBI:59789"/>
    </ligand>
</feature>
<name>A0ABS4GGX2_9FIRM</name>
<keyword evidence="1 4" id="KW-0489">Methyltransferase</keyword>
<feature type="binding site" evidence="4">
    <location>
        <position position="315"/>
    </location>
    <ligand>
        <name>S-adenosyl-L-methionine</name>
        <dbReference type="ChEBI" id="CHEBI:59789"/>
    </ligand>
</feature>
<accession>A0ABS4GGX2</accession>
<organism evidence="7 8">
    <name type="scientific">Sedimentibacter acidaminivorans</name>
    <dbReference type="NCBI Taxonomy" id="913099"/>
    <lineage>
        <taxon>Bacteria</taxon>
        <taxon>Bacillati</taxon>
        <taxon>Bacillota</taxon>
        <taxon>Tissierellia</taxon>
        <taxon>Sedimentibacter</taxon>
    </lineage>
</organism>
<evidence type="ECO:0000256" key="5">
    <source>
        <dbReference type="PROSITE-ProRule" id="PRU10015"/>
    </source>
</evidence>
<feature type="binding site" evidence="4">
    <location>
        <position position="286"/>
    </location>
    <ligand>
        <name>S-adenosyl-L-methionine</name>
        <dbReference type="ChEBI" id="CHEBI:59789"/>
    </ligand>
</feature>
<evidence type="ECO:0000256" key="4">
    <source>
        <dbReference type="PROSITE-ProRule" id="PRU01024"/>
    </source>
</evidence>
<dbReference type="Proteomes" id="UP001519342">
    <property type="component" value="Unassembled WGS sequence"/>
</dbReference>
<dbReference type="Pfam" id="PF05958">
    <property type="entry name" value="tRNA_U5-meth_tr"/>
    <property type="match status" value="1"/>
</dbReference>
<evidence type="ECO:0000259" key="6">
    <source>
        <dbReference type="PROSITE" id="PS50926"/>
    </source>
</evidence>
<dbReference type="SUPFAM" id="SSF50249">
    <property type="entry name" value="Nucleic acid-binding proteins"/>
    <property type="match status" value="1"/>
</dbReference>
<evidence type="ECO:0000256" key="1">
    <source>
        <dbReference type="ARBA" id="ARBA00022603"/>
    </source>
</evidence>
<dbReference type="EMBL" id="JAGGKS010000009">
    <property type="protein sequence ID" value="MBP1926926.1"/>
    <property type="molecule type" value="Genomic_DNA"/>
</dbReference>
<dbReference type="SUPFAM" id="SSF53335">
    <property type="entry name" value="S-adenosyl-L-methionine-dependent methyltransferases"/>
    <property type="match status" value="1"/>
</dbReference>
<feature type="active site" description="Nucleophile" evidence="4">
    <location>
        <position position="408"/>
    </location>
</feature>
<reference evidence="7 8" key="1">
    <citation type="submission" date="2021-03" db="EMBL/GenBank/DDBJ databases">
        <title>Genomic Encyclopedia of Type Strains, Phase IV (KMG-IV): sequencing the most valuable type-strain genomes for metagenomic binning, comparative biology and taxonomic classification.</title>
        <authorList>
            <person name="Goeker M."/>
        </authorList>
    </citation>
    <scope>NUCLEOTIDE SEQUENCE [LARGE SCALE GENOMIC DNA]</scope>
    <source>
        <strain evidence="7 8">DSM 24004</strain>
    </source>
</reference>
<dbReference type="Gene3D" id="2.40.50.1070">
    <property type="match status" value="1"/>
</dbReference>
<dbReference type="PROSITE" id="PS01230">
    <property type="entry name" value="TRMA_1"/>
    <property type="match status" value="1"/>
</dbReference>
<dbReference type="InterPro" id="IPR010280">
    <property type="entry name" value="U5_MeTrfase_fam"/>
</dbReference>
<evidence type="ECO:0000313" key="8">
    <source>
        <dbReference type="Proteomes" id="UP001519342"/>
    </source>
</evidence>
<dbReference type="NCBIfam" id="TIGR00479">
    <property type="entry name" value="rumA"/>
    <property type="match status" value="1"/>
</dbReference>
<keyword evidence="2 4" id="KW-0808">Transferase</keyword>
<dbReference type="PANTHER" id="PTHR11061">
    <property type="entry name" value="RNA M5U METHYLTRANSFERASE"/>
    <property type="match status" value="1"/>
</dbReference>
<protein>
    <submittedName>
        <fullName evidence="7">23S rRNA (Uracil-5-)-methyltransferase RumA</fullName>
    </submittedName>
</protein>
<feature type="domain" description="TRAM" evidence="6">
    <location>
        <begin position="1"/>
        <end position="58"/>
    </location>
</feature>
<comment type="caution">
    <text evidence="7">The sequence shown here is derived from an EMBL/GenBank/DDBJ whole genome shotgun (WGS) entry which is preliminary data.</text>
</comment>
<dbReference type="InterPro" id="IPR030390">
    <property type="entry name" value="MeTrfase_TrmA_AS"/>
</dbReference>
<dbReference type="InterPro" id="IPR030391">
    <property type="entry name" value="MeTrfase_TrmA_CS"/>
</dbReference>
<dbReference type="Gene3D" id="2.40.50.140">
    <property type="entry name" value="Nucleic acid-binding proteins"/>
    <property type="match status" value="1"/>
</dbReference>
<sequence>MKKGDIIEVNIDDIKFPNKGVSTYNGKKVVVKGGLPCQKISARISKIRHGVIEARTLEVIEKAEYEQDSNCKHFYDCGGCSYQNVPYEKQLEIKSNQVKSILGNVLTNDYEFLPIVESPKKTEYRNKMEFSFGDEIKDGPLSLGMHKSNSFHSIINTGECSIVDEDFRQILCTILDYFQGNSQTFYHKTTNIGFLRYLIVRKTVKTEEILINLVTTTQSILNEKEFVDLIMSMNLKGIVKCIAHSKYDGVADVARADEMKVLYGEDKIVEELLGLHFNISSYSFFQTNSLGAEKLYSIVRDFIGGTKDKTIFDLYSGTGTIGQILAPTAKKVIGIEIVEEAVEKANENAKLNNLDNCTFIAGDVLAKIDELNDKPDIIVLDPPREGIHPKAIQKIIDYKPDTFIYISCKPTSLEKDLPFFLNSGYKVEKVQCVDMFPMTPHVETIVALYKKD</sequence>
<gene>
    <name evidence="7" type="ORF">J2Z76_002798</name>
</gene>
<feature type="active site" evidence="5">
    <location>
        <position position="408"/>
    </location>
</feature>
<dbReference type="PROSITE" id="PS51687">
    <property type="entry name" value="SAM_MT_RNA_M5U"/>
    <property type="match status" value="1"/>
</dbReference>
<dbReference type="Gene3D" id="3.40.50.150">
    <property type="entry name" value="Vaccinia Virus protein VP39"/>
    <property type="match status" value="1"/>
</dbReference>
<dbReference type="PROSITE" id="PS50926">
    <property type="entry name" value="TRAM"/>
    <property type="match status" value="1"/>
</dbReference>
<evidence type="ECO:0000256" key="3">
    <source>
        <dbReference type="ARBA" id="ARBA00022691"/>
    </source>
</evidence>
<comment type="similarity">
    <text evidence="4">Belongs to the class I-like SAM-binding methyltransferase superfamily. RNA M5U methyltransferase family.</text>
</comment>
<keyword evidence="3 4" id="KW-0949">S-adenosyl-L-methionine</keyword>
<dbReference type="InterPro" id="IPR012340">
    <property type="entry name" value="NA-bd_OB-fold"/>
</dbReference>
<feature type="binding site" evidence="4">
    <location>
        <position position="381"/>
    </location>
    <ligand>
        <name>S-adenosyl-L-methionine</name>
        <dbReference type="ChEBI" id="CHEBI:59789"/>
    </ligand>
</feature>
<dbReference type="InterPro" id="IPR002792">
    <property type="entry name" value="TRAM_dom"/>
</dbReference>
<evidence type="ECO:0000256" key="2">
    <source>
        <dbReference type="ARBA" id="ARBA00022679"/>
    </source>
</evidence>
<dbReference type="RefSeq" id="WP_209512647.1">
    <property type="nucleotide sequence ID" value="NZ_JAGGKS010000009.1"/>
</dbReference>
<proteinExistence type="inferred from homology"/>
<dbReference type="InterPro" id="IPR029063">
    <property type="entry name" value="SAM-dependent_MTases_sf"/>
</dbReference>
<dbReference type="PROSITE" id="PS01231">
    <property type="entry name" value="TRMA_2"/>
    <property type="match status" value="1"/>
</dbReference>
<dbReference type="CDD" id="cd02440">
    <property type="entry name" value="AdoMet_MTases"/>
    <property type="match status" value="1"/>
</dbReference>
<keyword evidence="8" id="KW-1185">Reference proteome</keyword>
<evidence type="ECO:0000313" key="7">
    <source>
        <dbReference type="EMBL" id="MBP1926926.1"/>
    </source>
</evidence>
<dbReference type="PANTHER" id="PTHR11061:SF30">
    <property type="entry name" value="TRNA (URACIL(54)-C(5))-METHYLTRANSFERASE"/>
    <property type="match status" value="1"/>
</dbReference>